<organism evidence="3 4">
    <name type="scientific">Wickerhamomyces mucosus</name>
    <dbReference type="NCBI Taxonomy" id="1378264"/>
    <lineage>
        <taxon>Eukaryota</taxon>
        <taxon>Fungi</taxon>
        <taxon>Dikarya</taxon>
        <taxon>Ascomycota</taxon>
        <taxon>Saccharomycotina</taxon>
        <taxon>Saccharomycetes</taxon>
        <taxon>Phaffomycetales</taxon>
        <taxon>Wickerhamomycetaceae</taxon>
        <taxon>Wickerhamomyces</taxon>
    </lineage>
</organism>
<feature type="transmembrane region" description="Helical" evidence="2">
    <location>
        <begin position="250"/>
        <end position="271"/>
    </location>
</feature>
<protein>
    <recommendedName>
        <fullName evidence="5">CTP-dependent diacylglycerol kinase 1</fullName>
    </recommendedName>
</protein>
<keyword evidence="2" id="KW-1133">Transmembrane helix</keyword>
<dbReference type="AlphaFoldDB" id="A0A9P8PVQ9"/>
<dbReference type="OrthoDB" id="5673at2759"/>
<comment type="caution">
    <text evidence="3">The sequence shown here is derived from an EMBL/GenBank/DDBJ whole genome shotgun (WGS) entry which is preliminary data.</text>
</comment>
<dbReference type="InterPro" id="IPR037997">
    <property type="entry name" value="Dgk1-like"/>
</dbReference>
<evidence type="ECO:0008006" key="5">
    <source>
        <dbReference type="Google" id="ProtNLM"/>
    </source>
</evidence>
<keyword evidence="2" id="KW-0812">Transmembrane</keyword>
<feature type="transmembrane region" description="Helical" evidence="2">
    <location>
        <begin position="152"/>
        <end position="170"/>
    </location>
</feature>
<feature type="region of interest" description="Disordered" evidence="1">
    <location>
        <begin position="1"/>
        <end position="73"/>
    </location>
</feature>
<feature type="transmembrane region" description="Helical" evidence="2">
    <location>
        <begin position="321"/>
        <end position="339"/>
    </location>
</feature>
<dbReference type="Proteomes" id="UP000769528">
    <property type="component" value="Unassembled WGS sequence"/>
</dbReference>
<dbReference type="PANTHER" id="PTHR31303">
    <property type="entry name" value="CTP-DEPENDENT DIACYLGLYCEROL KINASE 1"/>
    <property type="match status" value="1"/>
</dbReference>
<accession>A0A9P8PVQ9</accession>
<feature type="transmembrane region" description="Helical" evidence="2">
    <location>
        <begin position="217"/>
        <end position="238"/>
    </location>
</feature>
<dbReference type="GO" id="GO:0006654">
    <property type="term" value="P:phosphatidic acid biosynthetic process"/>
    <property type="evidence" value="ECO:0007669"/>
    <property type="project" value="TreeGrafter"/>
</dbReference>
<dbReference type="PANTHER" id="PTHR31303:SF1">
    <property type="entry name" value="CTP-DEPENDENT DIACYLGLYCEROL KINASE 1"/>
    <property type="match status" value="1"/>
</dbReference>
<reference evidence="3" key="2">
    <citation type="submission" date="2021-01" db="EMBL/GenBank/DDBJ databases">
        <authorList>
            <person name="Schikora-Tamarit M.A."/>
        </authorList>
    </citation>
    <scope>NUCLEOTIDE SEQUENCE</scope>
    <source>
        <strain evidence="3">CBS6341</strain>
    </source>
</reference>
<evidence type="ECO:0000313" key="3">
    <source>
        <dbReference type="EMBL" id="KAH3678505.1"/>
    </source>
</evidence>
<feature type="transmembrane region" description="Helical" evidence="2">
    <location>
        <begin position="128"/>
        <end position="146"/>
    </location>
</feature>
<dbReference type="GO" id="GO:0004143">
    <property type="term" value="F:ATP-dependent diacylglycerol kinase activity"/>
    <property type="evidence" value="ECO:0007669"/>
    <property type="project" value="InterPro"/>
</dbReference>
<evidence type="ECO:0000256" key="2">
    <source>
        <dbReference type="SAM" id="Phobius"/>
    </source>
</evidence>
<evidence type="ECO:0000313" key="4">
    <source>
        <dbReference type="Proteomes" id="UP000769528"/>
    </source>
</evidence>
<feature type="compositionally biased region" description="Low complexity" evidence="1">
    <location>
        <begin position="20"/>
        <end position="32"/>
    </location>
</feature>
<proteinExistence type="predicted"/>
<reference evidence="3" key="1">
    <citation type="journal article" date="2021" name="Open Biol.">
        <title>Shared evolutionary footprints suggest mitochondrial oxidative damage underlies multiple complex I losses in fungi.</title>
        <authorList>
            <person name="Schikora-Tamarit M.A."/>
            <person name="Marcet-Houben M."/>
            <person name="Nosek J."/>
            <person name="Gabaldon T."/>
        </authorList>
    </citation>
    <scope>NUCLEOTIDE SEQUENCE</scope>
    <source>
        <strain evidence="3">CBS6341</strain>
    </source>
</reference>
<feature type="transmembrane region" description="Helical" evidence="2">
    <location>
        <begin position="191"/>
        <end position="211"/>
    </location>
</feature>
<dbReference type="GO" id="GO:0005789">
    <property type="term" value="C:endoplasmic reticulum membrane"/>
    <property type="evidence" value="ECO:0007669"/>
    <property type="project" value="TreeGrafter"/>
</dbReference>
<feature type="compositionally biased region" description="Low complexity" evidence="1">
    <location>
        <begin position="61"/>
        <end position="73"/>
    </location>
</feature>
<keyword evidence="2" id="KW-0472">Membrane</keyword>
<dbReference type="EMBL" id="JAEUBF010000443">
    <property type="protein sequence ID" value="KAH3678505.1"/>
    <property type="molecule type" value="Genomic_DNA"/>
</dbReference>
<name>A0A9P8PVQ9_9ASCO</name>
<keyword evidence="4" id="KW-1185">Reference proteome</keyword>
<evidence type="ECO:0000256" key="1">
    <source>
        <dbReference type="SAM" id="MobiDB-lite"/>
    </source>
</evidence>
<sequence length="340" mass="38085">MVVDISIPTDNLKHRTRSQTKAATEAKTKATTISTQDNDQEPKEFIVTVTSYDEQDESQESQESSNESSNSVLTSSSAAAAASGLLFSNDFVGSLEKRPNSPALGNDFLTAHHVFGDYIRKHEIPRKVFHSSIGFITLYLYTKGVQINSFPIPFHISFITIFVLDLLRLNSRRFNYLYCQVVGFLMREKEINSYNGVLWYILGLDFAFSFFTKDIAVLSVLLLSWSDTSASTFGRAYGHLTPKIARNKSLAGSIAAFAVGVGSSYLFYGYFVPNYNFVNSSNDIYWTAESSYLNLHTMSLLSGFVGALSEGIDLWNWDDNFTIPVLSSLFFYTVISIFHK</sequence>
<gene>
    <name evidence="3" type="ORF">WICMUC_001522</name>
</gene>